<dbReference type="SUPFAM" id="SSF57701">
    <property type="entry name" value="Zn2/Cys6 DNA-binding domain"/>
    <property type="match status" value="1"/>
</dbReference>
<dbReference type="GO" id="GO:0000981">
    <property type="term" value="F:DNA-binding transcription factor activity, RNA polymerase II-specific"/>
    <property type="evidence" value="ECO:0007669"/>
    <property type="project" value="InterPro"/>
</dbReference>
<dbReference type="CDD" id="cd12148">
    <property type="entry name" value="fungal_TF_MHR"/>
    <property type="match status" value="1"/>
</dbReference>
<name>A0A8K0X845_9PEZI</name>
<dbReference type="PROSITE" id="PS50048">
    <property type="entry name" value="ZN2_CY6_FUNGAL_2"/>
    <property type="match status" value="1"/>
</dbReference>
<evidence type="ECO:0000313" key="4">
    <source>
        <dbReference type="EMBL" id="KAH7368611.1"/>
    </source>
</evidence>
<dbReference type="Pfam" id="PF04082">
    <property type="entry name" value="Fungal_trans"/>
    <property type="match status" value="1"/>
</dbReference>
<sequence length="679" mass="75497">MTPPVPPKTAPAARSCDECRRRKTRCDRTSPCSHCRAMDLTCRTTTERSKESKDRIHVTKQYENKMDRMDGRLANIEQLLSKFLNVEASGAGSLPTPQTSISQLTDELAMNQRALDVSSDETSAPGVGFVAESLTASRAIDQKVNSPGSFGQDGHLSSSLKSLHRLINLTRDDSESFQPPTRHGRCGAHVGVPGWEQVQPILSRYMATKPSKFNWVSYGVQQDFCRKCRVMYAQGSEESPTDKLLVYSMLSNICAEFSATDSGAAAEQSHEYYRQFSDLLMSSLLTFPLLSPPSLEATEALLSAATTTIAACKPLLTWTLLQAASRMCQTLGYDRLSQSSCKDDPSYERKITLFWSVYVMDRTTSLRLGRPPAIHEDDIGSPMPQLDHDNNMAALLLRFWVDCARVQGSISRQLYGPKAESMTLETRVSLAEDFAAQLDDIYQRKNKDHREIMPLFADHASNPVVELLLAGEAMINHSTKTMALFAIPVNHPRHHRAVEVARECLRAGIEIRDKHFASNNIYAWAVYCHWMLLHAPVTPFMGVFGQIVGDPSTSENDLALLENFAESLRPAAHLSDGISKFHQLCAVFVQVARAYLQAHKQRKILQCVNAGAEKIGGLEPTLTSELLKQFDEDLAALGFVMSQPGEVTVETDSPDYFAVPQSWTSILDYELNEFGRSCQ</sequence>
<keyword evidence="1" id="KW-0479">Metal-binding</keyword>
<dbReference type="EMBL" id="JAGPXD010000002">
    <property type="protein sequence ID" value="KAH7368611.1"/>
    <property type="molecule type" value="Genomic_DNA"/>
</dbReference>
<dbReference type="GO" id="GO:0008270">
    <property type="term" value="F:zinc ion binding"/>
    <property type="evidence" value="ECO:0007669"/>
    <property type="project" value="InterPro"/>
</dbReference>
<keyword evidence="5" id="KW-1185">Reference proteome</keyword>
<comment type="caution">
    <text evidence="4">The sequence shown here is derived from an EMBL/GenBank/DDBJ whole genome shotgun (WGS) entry which is preliminary data.</text>
</comment>
<keyword evidence="2" id="KW-0539">Nucleus</keyword>
<dbReference type="InterPro" id="IPR001138">
    <property type="entry name" value="Zn2Cys6_DnaBD"/>
</dbReference>
<dbReference type="InterPro" id="IPR007219">
    <property type="entry name" value="XnlR_reg_dom"/>
</dbReference>
<protein>
    <recommendedName>
        <fullName evidence="3">Zn(2)-C6 fungal-type domain-containing protein</fullName>
    </recommendedName>
</protein>
<dbReference type="PROSITE" id="PS00463">
    <property type="entry name" value="ZN2_CY6_FUNGAL_1"/>
    <property type="match status" value="1"/>
</dbReference>
<accession>A0A8K0X845</accession>
<dbReference type="Gene3D" id="4.10.240.10">
    <property type="entry name" value="Zn(2)-C6 fungal-type DNA-binding domain"/>
    <property type="match status" value="1"/>
</dbReference>
<evidence type="ECO:0000256" key="2">
    <source>
        <dbReference type="ARBA" id="ARBA00023242"/>
    </source>
</evidence>
<evidence type="ECO:0000256" key="1">
    <source>
        <dbReference type="ARBA" id="ARBA00022723"/>
    </source>
</evidence>
<dbReference type="PANTHER" id="PTHR46910">
    <property type="entry name" value="TRANSCRIPTION FACTOR PDR1"/>
    <property type="match status" value="1"/>
</dbReference>
<dbReference type="OrthoDB" id="103819at2759"/>
<dbReference type="InterPro" id="IPR036864">
    <property type="entry name" value="Zn2-C6_fun-type_DNA-bd_sf"/>
</dbReference>
<dbReference type="Pfam" id="PF00172">
    <property type="entry name" value="Zn_clus"/>
    <property type="match status" value="1"/>
</dbReference>
<dbReference type="PANTHER" id="PTHR46910:SF5">
    <property type="entry name" value="ZN(II)2CYS6 TRANSCRIPTION FACTOR (EUROFUNG)"/>
    <property type="match status" value="1"/>
</dbReference>
<dbReference type="SMART" id="SM00906">
    <property type="entry name" value="Fungal_trans"/>
    <property type="match status" value="1"/>
</dbReference>
<dbReference type="Proteomes" id="UP000813385">
    <property type="component" value="Unassembled WGS sequence"/>
</dbReference>
<dbReference type="CDD" id="cd00067">
    <property type="entry name" value="GAL4"/>
    <property type="match status" value="1"/>
</dbReference>
<reference evidence="4" key="1">
    <citation type="journal article" date="2021" name="Nat. Commun.">
        <title>Genetic determinants of endophytism in the Arabidopsis root mycobiome.</title>
        <authorList>
            <person name="Mesny F."/>
            <person name="Miyauchi S."/>
            <person name="Thiergart T."/>
            <person name="Pickel B."/>
            <person name="Atanasova L."/>
            <person name="Karlsson M."/>
            <person name="Huettel B."/>
            <person name="Barry K.W."/>
            <person name="Haridas S."/>
            <person name="Chen C."/>
            <person name="Bauer D."/>
            <person name="Andreopoulos W."/>
            <person name="Pangilinan J."/>
            <person name="LaButti K."/>
            <person name="Riley R."/>
            <person name="Lipzen A."/>
            <person name="Clum A."/>
            <person name="Drula E."/>
            <person name="Henrissat B."/>
            <person name="Kohler A."/>
            <person name="Grigoriev I.V."/>
            <person name="Martin F.M."/>
            <person name="Hacquard S."/>
        </authorList>
    </citation>
    <scope>NUCLEOTIDE SEQUENCE</scope>
    <source>
        <strain evidence="4">MPI-CAGE-AT-0016</strain>
    </source>
</reference>
<organism evidence="4 5">
    <name type="scientific">Plectosphaerella cucumerina</name>
    <dbReference type="NCBI Taxonomy" id="40658"/>
    <lineage>
        <taxon>Eukaryota</taxon>
        <taxon>Fungi</taxon>
        <taxon>Dikarya</taxon>
        <taxon>Ascomycota</taxon>
        <taxon>Pezizomycotina</taxon>
        <taxon>Sordariomycetes</taxon>
        <taxon>Hypocreomycetidae</taxon>
        <taxon>Glomerellales</taxon>
        <taxon>Plectosphaerellaceae</taxon>
        <taxon>Plectosphaerella</taxon>
    </lineage>
</organism>
<feature type="domain" description="Zn(2)-C6 fungal-type" evidence="3">
    <location>
        <begin position="15"/>
        <end position="44"/>
    </location>
</feature>
<dbReference type="InterPro" id="IPR050987">
    <property type="entry name" value="AtrR-like"/>
</dbReference>
<dbReference type="SMART" id="SM00066">
    <property type="entry name" value="GAL4"/>
    <property type="match status" value="1"/>
</dbReference>
<evidence type="ECO:0000259" key="3">
    <source>
        <dbReference type="PROSITE" id="PS50048"/>
    </source>
</evidence>
<dbReference type="GO" id="GO:0003677">
    <property type="term" value="F:DNA binding"/>
    <property type="evidence" value="ECO:0007669"/>
    <property type="project" value="InterPro"/>
</dbReference>
<dbReference type="GO" id="GO:0006351">
    <property type="term" value="P:DNA-templated transcription"/>
    <property type="evidence" value="ECO:0007669"/>
    <property type="project" value="InterPro"/>
</dbReference>
<evidence type="ECO:0000313" key="5">
    <source>
        <dbReference type="Proteomes" id="UP000813385"/>
    </source>
</evidence>
<dbReference type="AlphaFoldDB" id="A0A8K0X845"/>
<proteinExistence type="predicted"/>
<gene>
    <name evidence="4" type="ORF">B0T11DRAFT_316737</name>
</gene>